<reference evidence="1" key="2">
    <citation type="submission" date="2025-09" db="UniProtKB">
        <authorList>
            <consortium name="EnsemblPlants"/>
        </authorList>
    </citation>
    <scope>IDENTIFICATION</scope>
</reference>
<evidence type="ECO:0000313" key="2">
    <source>
        <dbReference type="Proteomes" id="UP001732700"/>
    </source>
</evidence>
<sequence length="688" mass="76145">MRHHRRHLTIAAAKSHATLLKSRVISPTPWNQLLTAYSLSPLGLAAARRLFDEIPLPDAVSWNSFLAAHVSAGAHHAAWILLRSMHAQGLAANAFALGSALRSAAASRCPALGTQLQSLAFKCGLADNVFPASAMLHMYAKCGRIRDARRVFDEMTERNTISWNALIAGYVESGKVEQALELFLYMERDGFAADEATFAALLPAVDGSNHFLMPQLHGKIMKYGSTLGLTVLNAAITAYSQCGSLEDCRRIFDGIGDGRDLISWNAMLAAYTYHGMDCEAMRFFARMMQESGVQLDMYSFTSIISVCSEHADQQGRVLHGMVIKNGLKGVTPVCNALISMYTRLSENCMMEDAHRCFDSLLLKDTVSWNSMLTGYSQHSMSAHALRFFTCMQSANIRTDEYAFSAALRSCADLAVLLLGRQIHSSIIHSGFASNSFVSSSLIFMYSKSGILDDAKKSFEEADKSSSVPWNSMMFGYAQHGQAQTVHSLFNEMVELKVPLDHVTFVGLITACSHAGLVDEGSEILNAMETRYGVPLRMEHYACGIDMYGRAGQLDKAKELIDSMPVEPDAMVWMTLLGACRIHGNMELASEVASHLLVAEPRQHSTYILLSSMYSGLEMWSDRAIVQREMKNRGLIKVPGWSWIEVKNEVHSFNAEDRSHLRMHEIYEMLSLLFQVAKISSSCEDDEAI</sequence>
<evidence type="ECO:0000313" key="1">
    <source>
        <dbReference type="EnsemblPlants" id="AVESA.00010b.r2.1AG0059860.1.CDS.1"/>
    </source>
</evidence>
<organism evidence="1 2">
    <name type="scientific">Avena sativa</name>
    <name type="common">Oat</name>
    <dbReference type="NCBI Taxonomy" id="4498"/>
    <lineage>
        <taxon>Eukaryota</taxon>
        <taxon>Viridiplantae</taxon>
        <taxon>Streptophyta</taxon>
        <taxon>Embryophyta</taxon>
        <taxon>Tracheophyta</taxon>
        <taxon>Spermatophyta</taxon>
        <taxon>Magnoliopsida</taxon>
        <taxon>Liliopsida</taxon>
        <taxon>Poales</taxon>
        <taxon>Poaceae</taxon>
        <taxon>BOP clade</taxon>
        <taxon>Pooideae</taxon>
        <taxon>Poodae</taxon>
        <taxon>Poeae</taxon>
        <taxon>Poeae Chloroplast Group 1 (Aveneae type)</taxon>
        <taxon>Aveninae</taxon>
        <taxon>Avena</taxon>
    </lineage>
</organism>
<accession>A0ACD5TIF4</accession>
<proteinExistence type="predicted"/>
<name>A0ACD5TIF4_AVESA</name>
<dbReference type="EnsemblPlants" id="AVESA.00010b.r2.1AG0059860.1">
    <property type="protein sequence ID" value="AVESA.00010b.r2.1AG0059860.1.CDS.1"/>
    <property type="gene ID" value="AVESA.00010b.r2.1AG0059860"/>
</dbReference>
<dbReference type="Proteomes" id="UP001732700">
    <property type="component" value="Chromosome 1A"/>
</dbReference>
<reference evidence="1" key="1">
    <citation type="submission" date="2021-05" db="EMBL/GenBank/DDBJ databases">
        <authorList>
            <person name="Scholz U."/>
            <person name="Mascher M."/>
            <person name="Fiebig A."/>
        </authorList>
    </citation>
    <scope>NUCLEOTIDE SEQUENCE [LARGE SCALE GENOMIC DNA]</scope>
</reference>
<keyword evidence="2" id="KW-1185">Reference proteome</keyword>
<protein>
    <submittedName>
        <fullName evidence="1">Uncharacterized protein</fullName>
    </submittedName>
</protein>